<gene>
    <name evidence="9" type="ORF">C2G38_1969078</name>
</gene>
<evidence type="ECO:0000256" key="1">
    <source>
        <dbReference type="ARBA" id="ARBA00010609"/>
    </source>
</evidence>
<dbReference type="PANTHER" id="PTHR11709:SF414">
    <property type="entry name" value="ADR239WP"/>
    <property type="match status" value="1"/>
</dbReference>
<keyword evidence="10" id="KW-1185">Reference proteome</keyword>
<evidence type="ECO:0000256" key="3">
    <source>
        <dbReference type="ARBA" id="ARBA00023002"/>
    </source>
</evidence>
<organism evidence="9 10">
    <name type="scientific">Gigaspora rosea</name>
    <dbReference type="NCBI Taxonomy" id="44941"/>
    <lineage>
        <taxon>Eukaryota</taxon>
        <taxon>Fungi</taxon>
        <taxon>Fungi incertae sedis</taxon>
        <taxon>Mucoromycota</taxon>
        <taxon>Glomeromycotina</taxon>
        <taxon>Glomeromycetes</taxon>
        <taxon>Diversisporales</taxon>
        <taxon>Gigasporaceae</taxon>
        <taxon>Gigaspora</taxon>
    </lineage>
</organism>
<evidence type="ECO:0000256" key="4">
    <source>
        <dbReference type="ARBA" id="ARBA00023008"/>
    </source>
</evidence>
<dbReference type="GO" id="GO:0016491">
    <property type="term" value="F:oxidoreductase activity"/>
    <property type="evidence" value="ECO:0007669"/>
    <property type="project" value="UniProtKB-KW"/>
</dbReference>
<dbReference type="PROSITE" id="PS00079">
    <property type="entry name" value="MULTICOPPER_OXIDASE1"/>
    <property type="match status" value="2"/>
</dbReference>
<comment type="caution">
    <text evidence="9">The sequence shown here is derived from an EMBL/GenBank/DDBJ whole genome shotgun (WGS) entry which is preliminary data.</text>
</comment>
<dbReference type="CDD" id="cd13886">
    <property type="entry name" value="CuRO_2_MCO_like_1"/>
    <property type="match status" value="1"/>
</dbReference>
<dbReference type="InterPro" id="IPR002355">
    <property type="entry name" value="Cu_oxidase_Cu_BS"/>
</dbReference>
<dbReference type="SUPFAM" id="SSF49503">
    <property type="entry name" value="Cupredoxins"/>
    <property type="match status" value="3"/>
</dbReference>
<proteinExistence type="inferred from homology"/>
<sequence length="571" mass="65279">MYSLKIWELIFILIGSFLLLLPNESLSSPFTSNDPSSYTNFLEKRYAEHHEFYEYHEFHDSNEYHEKSYDIKITKGPYAPDGFERDIYLINGQFPGPLIECNKGDVLVINVENCLNEDTTIHSHGMFQRGSPWYDGVPGQTQGGIPPNETFSYKFKVDQSGTYWYHSHSRAQYIEGLLGPLIVHDPQDPYLNEYDEEIIVILHDWYHTDSKTLLATFLSPESEGNEPDPDNGLINGKNSYNCSWAPDGSKCDSNAPLANFKLVHGKTYRFRIINTSAFATFIFSIDDHPLDVIEVEGMMTKRHTVHRLPINIAQRYSVIVKADKPKKKYWMRSEMETACFAAPAKNLNPLIKAIVEYEGCDDKNPSSTAWSDAVENCVDLNAEDLKPYKSQKVPEVDRKIEIMVNFQPNENNVTSGYINNSTYNIDVKYPTLYKVYDDVKTFDADQNAFILEKDCEVIDIILTNKDAGEHPFHLHGHAFWLLGTGVNGTTLDYDKLNTEDPIQRDTTTVPAGGWTVLRFVADNPGVWGFHCHIEWHVQSGLVAQFVELPDKIKELNPPEDWKALKSKVKEY</sequence>
<dbReference type="PROSITE" id="PS00080">
    <property type="entry name" value="MULTICOPPER_OXIDASE2"/>
    <property type="match status" value="1"/>
</dbReference>
<evidence type="ECO:0000259" key="7">
    <source>
        <dbReference type="Pfam" id="PF07731"/>
    </source>
</evidence>
<dbReference type="InterPro" id="IPR033138">
    <property type="entry name" value="Cu_oxidase_CS"/>
</dbReference>
<evidence type="ECO:0000313" key="9">
    <source>
        <dbReference type="EMBL" id="RIB17211.1"/>
    </source>
</evidence>
<dbReference type="OrthoDB" id="2121828at2759"/>
<evidence type="ECO:0000259" key="8">
    <source>
        <dbReference type="Pfam" id="PF07732"/>
    </source>
</evidence>
<feature type="chain" id="PRO_5017361910" evidence="5">
    <location>
        <begin position="28"/>
        <end position="571"/>
    </location>
</feature>
<protein>
    <submittedName>
        <fullName evidence="9">Ferroxidase</fullName>
    </submittedName>
</protein>
<dbReference type="Pfam" id="PF07731">
    <property type="entry name" value="Cu-oxidase_2"/>
    <property type="match status" value="1"/>
</dbReference>
<feature type="domain" description="Plastocyanin-like" evidence="6">
    <location>
        <begin position="197"/>
        <end position="359"/>
    </location>
</feature>
<dbReference type="Pfam" id="PF07732">
    <property type="entry name" value="Cu-oxidase_3"/>
    <property type="match status" value="1"/>
</dbReference>
<dbReference type="AlphaFoldDB" id="A0A397V5L3"/>
<reference evidence="9 10" key="1">
    <citation type="submission" date="2018-06" db="EMBL/GenBank/DDBJ databases">
        <title>Comparative genomics reveals the genomic features of Rhizophagus irregularis, R. cerebriforme, R. diaphanum and Gigaspora rosea, and their symbiotic lifestyle signature.</title>
        <authorList>
            <person name="Morin E."/>
            <person name="San Clemente H."/>
            <person name="Chen E.C.H."/>
            <person name="De La Providencia I."/>
            <person name="Hainaut M."/>
            <person name="Kuo A."/>
            <person name="Kohler A."/>
            <person name="Murat C."/>
            <person name="Tang N."/>
            <person name="Roy S."/>
            <person name="Loubradou J."/>
            <person name="Henrissat B."/>
            <person name="Grigoriev I.V."/>
            <person name="Corradi N."/>
            <person name="Roux C."/>
            <person name="Martin F.M."/>
        </authorList>
    </citation>
    <scope>NUCLEOTIDE SEQUENCE [LARGE SCALE GENOMIC DNA]</scope>
    <source>
        <strain evidence="9 10">DAOM 194757</strain>
    </source>
</reference>
<evidence type="ECO:0000256" key="5">
    <source>
        <dbReference type="SAM" id="SignalP"/>
    </source>
</evidence>
<dbReference type="GO" id="GO:0005507">
    <property type="term" value="F:copper ion binding"/>
    <property type="evidence" value="ECO:0007669"/>
    <property type="project" value="InterPro"/>
</dbReference>
<accession>A0A397V5L3</accession>
<feature type="domain" description="Plastocyanin-like" evidence="8">
    <location>
        <begin position="73"/>
        <end position="187"/>
    </location>
</feature>
<feature type="signal peptide" evidence="5">
    <location>
        <begin position="1"/>
        <end position="27"/>
    </location>
</feature>
<dbReference type="PANTHER" id="PTHR11709">
    <property type="entry name" value="MULTI-COPPER OXIDASE"/>
    <property type="match status" value="1"/>
</dbReference>
<dbReference type="Proteomes" id="UP000266673">
    <property type="component" value="Unassembled WGS sequence"/>
</dbReference>
<dbReference type="FunFam" id="2.60.40.420:FF:000045">
    <property type="entry name" value="Laccase 2"/>
    <property type="match status" value="1"/>
</dbReference>
<keyword evidence="5" id="KW-0732">Signal</keyword>
<comment type="similarity">
    <text evidence="1">Belongs to the multicopper oxidase family.</text>
</comment>
<evidence type="ECO:0000259" key="6">
    <source>
        <dbReference type="Pfam" id="PF00394"/>
    </source>
</evidence>
<dbReference type="InterPro" id="IPR045087">
    <property type="entry name" value="Cu-oxidase_fam"/>
</dbReference>
<evidence type="ECO:0000256" key="2">
    <source>
        <dbReference type="ARBA" id="ARBA00022723"/>
    </source>
</evidence>
<dbReference type="InterPro" id="IPR011706">
    <property type="entry name" value="Cu-oxidase_C"/>
</dbReference>
<dbReference type="InterPro" id="IPR011707">
    <property type="entry name" value="Cu-oxidase-like_N"/>
</dbReference>
<dbReference type="Gene3D" id="2.60.40.420">
    <property type="entry name" value="Cupredoxins - blue copper proteins"/>
    <property type="match status" value="3"/>
</dbReference>
<evidence type="ECO:0000313" key="10">
    <source>
        <dbReference type="Proteomes" id="UP000266673"/>
    </source>
</evidence>
<keyword evidence="4" id="KW-0186">Copper</keyword>
<keyword evidence="2" id="KW-0479">Metal-binding</keyword>
<dbReference type="STRING" id="44941.A0A397V5L3"/>
<dbReference type="InterPro" id="IPR001117">
    <property type="entry name" value="Cu-oxidase_2nd"/>
</dbReference>
<feature type="domain" description="Plastocyanin-like" evidence="7">
    <location>
        <begin position="424"/>
        <end position="550"/>
    </location>
</feature>
<dbReference type="EMBL" id="QKWP01000623">
    <property type="protein sequence ID" value="RIB17211.1"/>
    <property type="molecule type" value="Genomic_DNA"/>
</dbReference>
<dbReference type="InterPro" id="IPR008972">
    <property type="entry name" value="Cupredoxin"/>
</dbReference>
<keyword evidence="3" id="KW-0560">Oxidoreductase</keyword>
<name>A0A397V5L3_9GLOM</name>
<dbReference type="Pfam" id="PF00394">
    <property type="entry name" value="Cu-oxidase"/>
    <property type="match status" value="1"/>
</dbReference>